<feature type="compositionally biased region" description="Low complexity" evidence="2">
    <location>
        <begin position="33"/>
        <end position="59"/>
    </location>
</feature>
<dbReference type="PANTHER" id="PTHR48050">
    <property type="entry name" value="STEROL 3-BETA-GLUCOSYLTRANSFERASE"/>
    <property type="match status" value="1"/>
</dbReference>
<organism evidence="5 6">
    <name type="scientific">Lineolata rhizophorae</name>
    <dbReference type="NCBI Taxonomy" id="578093"/>
    <lineage>
        <taxon>Eukaryota</taxon>
        <taxon>Fungi</taxon>
        <taxon>Dikarya</taxon>
        <taxon>Ascomycota</taxon>
        <taxon>Pezizomycotina</taxon>
        <taxon>Dothideomycetes</taxon>
        <taxon>Dothideomycetes incertae sedis</taxon>
        <taxon>Lineolatales</taxon>
        <taxon>Lineolataceae</taxon>
        <taxon>Lineolata</taxon>
    </lineage>
</organism>
<dbReference type="InterPro" id="IPR003903">
    <property type="entry name" value="UIM_dom"/>
</dbReference>
<feature type="compositionally biased region" description="Low complexity" evidence="2">
    <location>
        <begin position="1197"/>
        <end position="1208"/>
    </location>
</feature>
<dbReference type="PANTHER" id="PTHR48050:SF13">
    <property type="entry name" value="STEROL 3-BETA-GLUCOSYLTRANSFERASE UGT80A2"/>
    <property type="match status" value="1"/>
</dbReference>
<feature type="compositionally biased region" description="Low complexity" evidence="2">
    <location>
        <begin position="72"/>
        <end position="87"/>
    </location>
</feature>
<feature type="compositionally biased region" description="Basic and acidic residues" evidence="2">
    <location>
        <begin position="1407"/>
        <end position="1426"/>
    </location>
</feature>
<feature type="compositionally biased region" description="Gly residues" evidence="2">
    <location>
        <begin position="1543"/>
        <end position="1552"/>
    </location>
</feature>
<dbReference type="CDD" id="cd03784">
    <property type="entry name" value="GT1_Gtf-like"/>
    <property type="match status" value="1"/>
</dbReference>
<feature type="compositionally biased region" description="Basic and acidic residues" evidence="2">
    <location>
        <begin position="1440"/>
        <end position="1462"/>
    </location>
</feature>
<feature type="compositionally biased region" description="Basic and acidic residues" evidence="2">
    <location>
        <begin position="1480"/>
        <end position="1494"/>
    </location>
</feature>
<dbReference type="InterPro" id="IPR050426">
    <property type="entry name" value="Glycosyltransferase_28"/>
</dbReference>
<feature type="compositionally biased region" description="Acidic residues" evidence="2">
    <location>
        <begin position="1340"/>
        <end position="1352"/>
    </location>
</feature>
<evidence type="ECO:0000256" key="2">
    <source>
        <dbReference type="SAM" id="MobiDB-lite"/>
    </source>
</evidence>
<name>A0A6A6NSK4_9PEZI</name>
<feature type="compositionally biased region" description="Low complexity" evidence="2">
    <location>
        <begin position="1242"/>
        <end position="1252"/>
    </location>
</feature>
<feature type="compositionally biased region" description="Low complexity" evidence="2">
    <location>
        <begin position="780"/>
        <end position="796"/>
    </location>
</feature>
<dbReference type="InterPro" id="IPR002213">
    <property type="entry name" value="UDP_glucos_trans"/>
</dbReference>
<feature type="domain" description="Glycosyltransferase family 28 N-terminal" evidence="3">
    <location>
        <begin position="225"/>
        <end position="295"/>
    </location>
</feature>
<feature type="compositionally biased region" description="Pro residues" evidence="2">
    <location>
        <begin position="1"/>
        <end position="23"/>
    </location>
</feature>
<feature type="region of interest" description="Disordered" evidence="2">
    <location>
        <begin position="777"/>
        <end position="934"/>
    </location>
</feature>
<keyword evidence="6" id="KW-1185">Reference proteome</keyword>
<evidence type="ECO:0000259" key="3">
    <source>
        <dbReference type="Pfam" id="PF03033"/>
    </source>
</evidence>
<dbReference type="FunFam" id="3.40.50.2000:FF:000100">
    <property type="entry name" value="Glycosyltransferase family 1 protein"/>
    <property type="match status" value="1"/>
</dbReference>
<dbReference type="PROSITE" id="PS50330">
    <property type="entry name" value="UIM"/>
    <property type="match status" value="3"/>
</dbReference>
<dbReference type="GO" id="GO:0005975">
    <property type="term" value="P:carbohydrate metabolic process"/>
    <property type="evidence" value="ECO:0007669"/>
    <property type="project" value="InterPro"/>
</dbReference>
<evidence type="ECO:0000313" key="5">
    <source>
        <dbReference type="EMBL" id="KAF2454706.1"/>
    </source>
</evidence>
<feature type="compositionally biased region" description="Basic and acidic residues" evidence="2">
    <location>
        <begin position="1223"/>
        <end position="1233"/>
    </location>
</feature>
<dbReference type="Gene3D" id="3.40.50.2000">
    <property type="entry name" value="Glycogen Phosphorylase B"/>
    <property type="match status" value="2"/>
</dbReference>
<dbReference type="InterPro" id="IPR004276">
    <property type="entry name" value="GlycoTrans_28_N"/>
</dbReference>
<dbReference type="OrthoDB" id="5835829at2759"/>
<feature type="region of interest" description="Disordered" evidence="2">
    <location>
        <begin position="1"/>
        <end position="113"/>
    </location>
</feature>
<feature type="compositionally biased region" description="Low complexity" evidence="2">
    <location>
        <begin position="1384"/>
        <end position="1393"/>
    </location>
</feature>
<feature type="compositionally biased region" description="Basic residues" evidence="2">
    <location>
        <begin position="1126"/>
        <end position="1139"/>
    </location>
</feature>
<feature type="compositionally biased region" description="Acidic residues" evidence="2">
    <location>
        <begin position="1394"/>
        <end position="1406"/>
    </location>
</feature>
<reference evidence="5" key="1">
    <citation type="journal article" date="2020" name="Stud. Mycol.">
        <title>101 Dothideomycetes genomes: a test case for predicting lifestyles and emergence of pathogens.</title>
        <authorList>
            <person name="Haridas S."/>
            <person name="Albert R."/>
            <person name="Binder M."/>
            <person name="Bloem J."/>
            <person name="Labutti K."/>
            <person name="Salamov A."/>
            <person name="Andreopoulos B."/>
            <person name="Baker S."/>
            <person name="Barry K."/>
            <person name="Bills G."/>
            <person name="Bluhm B."/>
            <person name="Cannon C."/>
            <person name="Castanera R."/>
            <person name="Culley D."/>
            <person name="Daum C."/>
            <person name="Ezra D."/>
            <person name="Gonzalez J."/>
            <person name="Henrissat B."/>
            <person name="Kuo A."/>
            <person name="Liang C."/>
            <person name="Lipzen A."/>
            <person name="Lutzoni F."/>
            <person name="Magnuson J."/>
            <person name="Mondo S."/>
            <person name="Nolan M."/>
            <person name="Ohm R."/>
            <person name="Pangilinan J."/>
            <person name="Park H.-J."/>
            <person name="Ramirez L."/>
            <person name="Alfaro M."/>
            <person name="Sun H."/>
            <person name="Tritt A."/>
            <person name="Yoshinaga Y."/>
            <person name="Zwiers L.-H."/>
            <person name="Turgeon B."/>
            <person name="Goodwin S."/>
            <person name="Spatafora J."/>
            <person name="Crous P."/>
            <person name="Grigoriev I."/>
        </authorList>
    </citation>
    <scope>NUCLEOTIDE SEQUENCE</scope>
    <source>
        <strain evidence="5">ATCC 16933</strain>
    </source>
</reference>
<gene>
    <name evidence="5" type="ORF">BDY21DRAFT_352518</name>
</gene>
<keyword evidence="1" id="KW-0808">Transferase</keyword>
<evidence type="ECO:0000256" key="1">
    <source>
        <dbReference type="ARBA" id="ARBA00022679"/>
    </source>
</evidence>
<dbReference type="InterPro" id="IPR010610">
    <property type="entry name" value="EryCIII-like_C"/>
</dbReference>
<dbReference type="Pfam" id="PF06722">
    <property type="entry name" value="EryCIII-like_C"/>
    <property type="match status" value="1"/>
</dbReference>
<evidence type="ECO:0000259" key="4">
    <source>
        <dbReference type="Pfam" id="PF06722"/>
    </source>
</evidence>
<dbReference type="SUPFAM" id="SSF53756">
    <property type="entry name" value="UDP-Glycosyltransferase/glycogen phosphorylase"/>
    <property type="match status" value="1"/>
</dbReference>
<feature type="compositionally biased region" description="Polar residues" evidence="2">
    <location>
        <begin position="865"/>
        <end position="877"/>
    </location>
</feature>
<dbReference type="Pfam" id="PF03033">
    <property type="entry name" value="Glyco_transf_28"/>
    <property type="match status" value="1"/>
</dbReference>
<accession>A0A6A6NSK4</accession>
<evidence type="ECO:0000313" key="6">
    <source>
        <dbReference type="Proteomes" id="UP000799766"/>
    </source>
</evidence>
<feature type="region of interest" description="Disordered" evidence="2">
    <location>
        <begin position="1164"/>
        <end position="1552"/>
    </location>
</feature>
<dbReference type="Proteomes" id="UP000799766">
    <property type="component" value="Unassembled WGS sequence"/>
</dbReference>
<feature type="compositionally biased region" description="Basic and acidic residues" evidence="2">
    <location>
        <begin position="1316"/>
        <end position="1329"/>
    </location>
</feature>
<feature type="compositionally biased region" description="Low complexity" evidence="2">
    <location>
        <begin position="813"/>
        <end position="830"/>
    </location>
</feature>
<feature type="compositionally biased region" description="Basic and acidic residues" evidence="2">
    <location>
        <begin position="1366"/>
        <end position="1383"/>
    </location>
</feature>
<feature type="domain" description="Erythromycin biosynthesis protein CIII-like C-terminal" evidence="4">
    <location>
        <begin position="560"/>
        <end position="658"/>
    </location>
</feature>
<dbReference type="GO" id="GO:0016906">
    <property type="term" value="F:sterol 3-beta-glucosyltransferase activity"/>
    <property type="evidence" value="ECO:0007669"/>
    <property type="project" value="UniProtKB-ARBA"/>
</dbReference>
<dbReference type="FunFam" id="3.40.50.2000:FF:000009">
    <property type="entry name" value="Sterol 3-beta-glucosyltransferase UGT80A2"/>
    <property type="match status" value="1"/>
</dbReference>
<dbReference type="SMART" id="SM00726">
    <property type="entry name" value="UIM"/>
    <property type="match status" value="6"/>
</dbReference>
<sequence>MSGKRPPPSRSPPPPPASAPPSPLVEQRVERPAAAAGNDDAAVNSAAGGTAIGTSATPAELPGDETLERAVVEQAAAAASAANNERSPSPPPRRNEKATYAPGQADAQPAVDHRQSAHIVEVDHYYGADGTGAHEDPDEAPPAYSEHLGEIANDNDGFGTNASVADDGRVNIRINQRTRRLSQIFAPALRSQLDLASEQEPPPPPYIPEHLGGAPGQVPPPPMNVVIHVVGSRGDVQPFVALGKVLKETYGHRVRLATHPVFNDFVTENGLEFFSIGGDPSELMAFMVKNPGLMPGFDTLRSGDVGKRRRSIAQMIRGAWRSCIEAGDGTGVEASDGSVEEWMSDGSSLWDSANPVKPFVADAIIANPPSFAHVHCAEKLGIPLHMMFTMPWSPTQQFPHPLANIQSTNADVSISNFMSYVLVDMLTWQGLGDVINRFRVHTLGLEPISLMWAPGMLARMRIPYTYCWSPALIPKPRDWASHISISGFYFLNLASNYTPAPDLAAFLDAGPPPVYIGFGSIVVDDPNAMTQLIFEAVRKTGQRALVSKGWGGLGVDELGVPDGVFMLGNVPHDWLFKRVSCVVHHGGAGTTAAGIAMGRPTVVVPFFGDQPFWGAMVHRAGAGPAPIPHKQLTAEKLAEAIQDALKPSSLDRAQELADKIKEEKGSDVGAQSFHQMLNVDKMRCSVLPGRTAVWRVKRTQVRLSPLAATVLANEGLLNFSELKIYTPRDYVIDDGPWDPVTGGAAALVGTASSMLMGVADFPIETLKALRIHPDTQKQVASSQAQAGSSSASQSAADGRSKAQKAVELPAGTPPSSLTSTTTEPTGSSISAVNPRLSVHSATSAESDSPNSSVVVSPVQSNDSSTAQPARRQSSLAQALSHARQRSRSGSGSRSRHESPSRPASSQRARSHADSLTGTGIGQDPPASGSQIIGTALGTGKGVSRIVGAGLKSPMDFTMGLSKGFHNLPKLYGEEVRQVDKVTGLNSGLRTAVKELGYGFFDGITGVFVQPYQGAKKEGAEGFVKGIGRGIAGAAVKPGAGLWALPGYAFKGVYKEVQKLYGASAQNYIIAARTAQGYEDWANSTAEERAEVLRKWNELLRDGGVKRKKNPGEEQLEIIQGLLDKHRQKRRERLKSKGKARLGERGEIRGNDSCSFLGNHFASRSTLNVPMPPSSPSLARDAPTPELDGREAESSRGPSAPASAVPYPSAEEEKYSVEKAQAAMEREQAARDAEAAELEEAIHQSIAAAQAARGGAGTQAEDEELERAIRESVAEMQQEAELRRRRAQVDEDADEEELERAIRESIAAAREQGADEAQARELEEALEKSLRLTKGKHTSDSEWDSSDEEDPEEAAVRDRQAEEEEEEVRRAVEESRKLQEEKEAAAAAAAGTTTGDDEAAAAAEEEEQLRRAMEESRLAHEAGQKDREEEEVVLNYIKRQSLAEEEHRRRMQDLRRQRTEKAGGTRAASAGQSGADSEDEDLRRALEMSVRREGQVGESSKSVAPALAVQEAEAEAQETGVIGGGGEGAGNVAPNGLPGANTNGEGGSGSAAQ</sequence>
<proteinExistence type="predicted"/>
<feature type="compositionally biased region" description="Low complexity" evidence="2">
    <location>
        <begin position="846"/>
        <end position="864"/>
    </location>
</feature>
<dbReference type="EMBL" id="MU001690">
    <property type="protein sequence ID" value="KAF2454706.1"/>
    <property type="molecule type" value="Genomic_DNA"/>
</dbReference>
<protein>
    <submittedName>
        <fullName evidence="5">Uncharacterized protein</fullName>
    </submittedName>
</protein>
<feature type="region of interest" description="Disordered" evidence="2">
    <location>
        <begin position="1126"/>
        <end position="1148"/>
    </location>
</feature>